<sequence length="350" mass="40256">MKKIFIHIILLFTATLYSCQEETVDIQNPSDDEAFTSKSEIANQIKRVTYKDGSDDNIITGGSCISLELPVTVIVNGNEIIVNSEDDYEVVEKIIDRYDDDDDEINIVFPVTVILSDHSEIIINDEEALEDLVDECIEEGFDDDIECIDFEYPLEVTIYATQNQFLENITIDTDKNFHLFIDNLEDDYFVSLAFPLTMILSDGSTVEVNNNIELEELIDDSEDTCDEDDDMNFNDDYVDTEEIDSLLISGQWEITYFFDENDQTELFNNWIFNFGNDELLIATKDADSMIGSWESYGDTGTLELDIEFEDEEGILNLLIEEWEVVEYSDVNIELENHDDENIPTVIFEKL</sequence>
<gene>
    <name evidence="1" type="ORF">DCC35_11000</name>
</gene>
<proteinExistence type="predicted"/>
<evidence type="ECO:0008006" key="3">
    <source>
        <dbReference type="Google" id="ProtNLM"/>
    </source>
</evidence>
<name>A0A4D7JWQ5_9BACT</name>
<dbReference type="EMBL" id="CP028923">
    <property type="protein sequence ID" value="QCK15235.1"/>
    <property type="molecule type" value="Genomic_DNA"/>
</dbReference>
<organism evidence="1 2">
    <name type="scientific">Mangrovivirga cuniculi</name>
    <dbReference type="NCBI Taxonomy" id="2715131"/>
    <lineage>
        <taxon>Bacteria</taxon>
        <taxon>Pseudomonadati</taxon>
        <taxon>Bacteroidota</taxon>
        <taxon>Cytophagia</taxon>
        <taxon>Cytophagales</taxon>
        <taxon>Mangrovivirgaceae</taxon>
        <taxon>Mangrovivirga</taxon>
    </lineage>
</organism>
<accession>A0A4D7JWQ5</accession>
<evidence type="ECO:0000313" key="1">
    <source>
        <dbReference type="EMBL" id="QCK15235.1"/>
    </source>
</evidence>
<dbReference type="RefSeq" id="WP_137090820.1">
    <property type="nucleotide sequence ID" value="NZ_CP028923.1"/>
</dbReference>
<reference evidence="1 2" key="1">
    <citation type="submission" date="2018-04" db="EMBL/GenBank/DDBJ databases">
        <title>Complete genome uncultured novel isolate.</title>
        <authorList>
            <person name="Merlino G."/>
        </authorList>
    </citation>
    <scope>NUCLEOTIDE SEQUENCE [LARGE SCALE GENOMIC DNA]</scope>
    <source>
        <strain evidence="2">R1DC9</strain>
    </source>
</reference>
<dbReference type="Proteomes" id="UP000298616">
    <property type="component" value="Chromosome"/>
</dbReference>
<dbReference type="AlphaFoldDB" id="A0A4D7JWQ5"/>
<dbReference type="PROSITE" id="PS51257">
    <property type="entry name" value="PROKAR_LIPOPROTEIN"/>
    <property type="match status" value="1"/>
</dbReference>
<protein>
    <recommendedName>
        <fullName evidence="3">Lipocalin-like domain-containing protein</fullName>
    </recommendedName>
</protein>
<evidence type="ECO:0000313" key="2">
    <source>
        <dbReference type="Proteomes" id="UP000298616"/>
    </source>
</evidence>
<keyword evidence="2" id="KW-1185">Reference proteome</keyword>
<dbReference type="OrthoDB" id="832379at2"/>
<dbReference type="KEGG" id="fpf:DCC35_11000"/>